<gene>
    <name evidence="5" type="ORF">C4D60_Mb08t31800</name>
</gene>
<dbReference type="SMART" id="SM00360">
    <property type="entry name" value="RRM"/>
    <property type="match status" value="1"/>
</dbReference>
<reference evidence="5 6" key="1">
    <citation type="journal article" date="2019" name="Nat. Plants">
        <title>Genome sequencing of Musa balbisiana reveals subgenome evolution and function divergence in polyploid bananas.</title>
        <authorList>
            <person name="Yao X."/>
        </authorList>
    </citation>
    <scope>NUCLEOTIDE SEQUENCE [LARGE SCALE GENOMIC DNA]</scope>
    <source>
        <strain evidence="6">cv. DH-PKW</strain>
        <tissue evidence="5">Leaves</tissue>
    </source>
</reference>
<evidence type="ECO:0000313" key="6">
    <source>
        <dbReference type="Proteomes" id="UP000317650"/>
    </source>
</evidence>
<dbReference type="CDD" id="cd12530">
    <property type="entry name" value="RRM3_EAR1_like"/>
    <property type="match status" value="1"/>
</dbReference>
<feature type="domain" description="RRM" evidence="4">
    <location>
        <begin position="190"/>
        <end position="263"/>
    </location>
</feature>
<proteinExistence type="predicted"/>
<accession>A0A4S8K7Y1</accession>
<dbReference type="InterPro" id="IPR000504">
    <property type="entry name" value="RRM_dom"/>
</dbReference>
<comment type="caution">
    <text evidence="5">The sequence shown here is derived from an EMBL/GenBank/DDBJ whole genome shotgun (WGS) entry which is preliminary data.</text>
</comment>
<protein>
    <recommendedName>
        <fullName evidence="4">RRM domain-containing protein</fullName>
    </recommendedName>
</protein>
<evidence type="ECO:0000256" key="3">
    <source>
        <dbReference type="SAM" id="MobiDB-lite"/>
    </source>
</evidence>
<dbReference type="InterPro" id="IPR035979">
    <property type="entry name" value="RBD_domain_sf"/>
</dbReference>
<dbReference type="Pfam" id="PF04059">
    <property type="entry name" value="RRM_2"/>
    <property type="match status" value="1"/>
</dbReference>
<dbReference type="Pfam" id="PF00076">
    <property type="entry name" value="RRM_1"/>
    <property type="match status" value="1"/>
</dbReference>
<dbReference type="EMBL" id="PYDT01000002">
    <property type="protein sequence ID" value="THU71082.1"/>
    <property type="molecule type" value="Genomic_DNA"/>
</dbReference>
<dbReference type="PROSITE" id="PS50102">
    <property type="entry name" value="RRM"/>
    <property type="match status" value="1"/>
</dbReference>
<dbReference type="AlphaFoldDB" id="A0A4S8K7Y1"/>
<organism evidence="5 6">
    <name type="scientific">Musa balbisiana</name>
    <name type="common">Banana</name>
    <dbReference type="NCBI Taxonomy" id="52838"/>
    <lineage>
        <taxon>Eukaryota</taxon>
        <taxon>Viridiplantae</taxon>
        <taxon>Streptophyta</taxon>
        <taxon>Embryophyta</taxon>
        <taxon>Tracheophyta</taxon>
        <taxon>Spermatophyta</taxon>
        <taxon>Magnoliopsida</taxon>
        <taxon>Liliopsida</taxon>
        <taxon>Zingiberales</taxon>
        <taxon>Musaceae</taxon>
        <taxon>Musa</taxon>
    </lineage>
</organism>
<evidence type="ECO:0000256" key="1">
    <source>
        <dbReference type="ARBA" id="ARBA00022884"/>
    </source>
</evidence>
<feature type="compositionally biased region" description="Polar residues" evidence="3">
    <location>
        <begin position="486"/>
        <end position="498"/>
    </location>
</feature>
<dbReference type="PANTHER" id="PTHR23189">
    <property type="entry name" value="RNA RECOGNITION MOTIF-CONTAINING"/>
    <property type="match status" value="1"/>
</dbReference>
<evidence type="ECO:0000313" key="5">
    <source>
        <dbReference type="EMBL" id="THU71082.1"/>
    </source>
</evidence>
<keyword evidence="1 2" id="KW-0694">RNA-binding</keyword>
<dbReference type="Proteomes" id="UP000317650">
    <property type="component" value="Chromosome 8"/>
</dbReference>
<dbReference type="InterPro" id="IPR012677">
    <property type="entry name" value="Nucleotide-bd_a/b_plait_sf"/>
</dbReference>
<dbReference type="SUPFAM" id="SSF54928">
    <property type="entry name" value="RNA-binding domain, RBD"/>
    <property type="match status" value="1"/>
</dbReference>
<evidence type="ECO:0000256" key="2">
    <source>
        <dbReference type="PROSITE-ProRule" id="PRU00176"/>
    </source>
</evidence>
<dbReference type="InterPro" id="IPR034458">
    <property type="entry name" value="EAR1-like_RRM3"/>
</dbReference>
<evidence type="ECO:0000259" key="4">
    <source>
        <dbReference type="PROSITE" id="PS50102"/>
    </source>
</evidence>
<keyword evidence="6" id="KW-1185">Reference proteome</keyword>
<dbReference type="GO" id="GO:0003723">
    <property type="term" value="F:RNA binding"/>
    <property type="evidence" value="ECO:0007669"/>
    <property type="project" value="UniProtKB-UniRule"/>
</dbReference>
<dbReference type="InterPro" id="IPR007201">
    <property type="entry name" value="Mei2-like_Rrm_C"/>
</dbReference>
<name>A0A4S8K7Y1_MUSBA</name>
<dbReference type="Gene3D" id="3.30.70.330">
    <property type="match status" value="1"/>
</dbReference>
<feature type="compositionally biased region" description="Acidic residues" evidence="3">
    <location>
        <begin position="449"/>
        <end position="468"/>
    </location>
</feature>
<feature type="compositionally biased region" description="Low complexity" evidence="3">
    <location>
        <begin position="423"/>
        <end position="448"/>
    </location>
</feature>
<sequence length="498" mass="53536">MEGGGRGNLLDPAAAEFHPATATAGQLALGHPQIYYAYAPPPPPPHPPVVAVPVFHLQQPQQVEVTAATRAVALSMVPRHVGEAEVRAGMEAFGGVRAVEMGALAAEGVVIVHFFDLRSAEAAVAEVREQHARQHGGIGFGAPAGSAAAGNWAAPWMWCPQQPGGGRGTIAGHPVWAQFAAVGLDDPNQGSLVVLNSDTTIPLLALREIFEPLGAVKEAREMPSKPQHRVVEFFDTRDAARAIAELNGKEINGRRLLLEFSRHGSSHTRSQKLLLNMLDNHCIQCNEQLGEGADEPYSAYDFVYLPIDFNNKCNVGYGFVNLTSPEAAFRLYKAFHLQPWEVFNSRKICQVTYARLQGLEALKEHFRNSKFACDNDEYMPVVFSPPRDGRRLTEPVPVVVGREQRMVDLARAQSGCTSLTDETASQQAADSGGASSTTTSTHAPSDNPDGGDDDDDDDDDSNVDEEDGLGMGRRGDDGSGGDETGLQLSQSVLHLSCN</sequence>
<feature type="region of interest" description="Disordered" evidence="3">
    <location>
        <begin position="417"/>
        <end position="498"/>
    </location>
</feature>